<feature type="compositionally biased region" description="Polar residues" evidence="2">
    <location>
        <begin position="493"/>
        <end position="522"/>
    </location>
</feature>
<organism evidence="3">
    <name type="scientific">Percolomonas cosmopolitus</name>
    <dbReference type="NCBI Taxonomy" id="63605"/>
    <lineage>
        <taxon>Eukaryota</taxon>
        <taxon>Discoba</taxon>
        <taxon>Heterolobosea</taxon>
        <taxon>Tetramitia</taxon>
        <taxon>Eutetramitia</taxon>
        <taxon>Percolomonadidae</taxon>
        <taxon>Percolomonas</taxon>
    </lineage>
</organism>
<feature type="coiled-coil region" evidence="1">
    <location>
        <begin position="5"/>
        <end position="174"/>
    </location>
</feature>
<feature type="compositionally biased region" description="Polar residues" evidence="2">
    <location>
        <begin position="342"/>
        <end position="382"/>
    </location>
</feature>
<reference evidence="3" key="1">
    <citation type="submission" date="2021-01" db="EMBL/GenBank/DDBJ databases">
        <authorList>
            <person name="Corre E."/>
            <person name="Pelletier E."/>
            <person name="Niang G."/>
            <person name="Scheremetjew M."/>
            <person name="Finn R."/>
            <person name="Kale V."/>
            <person name="Holt S."/>
            <person name="Cochrane G."/>
            <person name="Meng A."/>
            <person name="Brown T."/>
            <person name="Cohen L."/>
        </authorList>
    </citation>
    <scope>NUCLEOTIDE SEQUENCE</scope>
    <source>
        <strain evidence="3">WS</strain>
    </source>
</reference>
<feature type="compositionally biased region" description="Acidic residues" evidence="2">
    <location>
        <begin position="542"/>
        <end position="556"/>
    </location>
</feature>
<proteinExistence type="predicted"/>
<feature type="compositionally biased region" description="Acidic residues" evidence="2">
    <location>
        <begin position="563"/>
        <end position="584"/>
    </location>
</feature>
<feature type="compositionally biased region" description="Acidic residues" evidence="2">
    <location>
        <begin position="475"/>
        <end position="485"/>
    </location>
</feature>
<gene>
    <name evidence="3" type="ORF">PCOS0759_LOCUS8805</name>
</gene>
<evidence type="ECO:0000256" key="2">
    <source>
        <dbReference type="SAM" id="MobiDB-lite"/>
    </source>
</evidence>
<feature type="region of interest" description="Disordered" evidence="2">
    <location>
        <begin position="293"/>
        <end position="584"/>
    </location>
</feature>
<feature type="compositionally biased region" description="Acidic residues" evidence="2">
    <location>
        <begin position="427"/>
        <end position="458"/>
    </location>
</feature>
<protein>
    <submittedName>
        <fullName evidence="3">Uncharacterized protein</fullName>
    </submittedName>
</protein>
<evidence type="ECO:0000256" key="1">
    <source>
        <dbReference type="SAM" id="Coils"/>
    </source>
</evidence>
<sequence>MYIELQQLKQQITGLETENLKLRTQVQKVEQGRERKERQVEELLKAHAIVETKGRKYESLFKEVSLMKRLKQRVRELESELQQRDEEFDRIRLDSRYTRVRELETEMKTYYAESRRLQTLVDQMQMEHEQMMNNMAATGAMTGAPPSYVNTVELQQLREKNAKFRDLVMKMKQMQDHLKEQNDILSDQLRQYQDGESPNPLDNTQELQHLKNENERLLHQREKLRSDHAQLLEQSKNSNNELSDLNRMLKRSQAQLKETEENFETYKAESEQERVQIENRAQELEARVQQLAEEVQQKPQPVEPVAAASSESPPTQNAATPQKRSSVVRSEHAPSPRRESKTSPASRRQSSQLVSPAGSRRQSATSQKRGSVISRNSESTPVRRSSHASQLSLHSSATPRSQKSAPDSSLKTDRLPEPTRSNSPLLGEDEEDEEFEEDDSVVDPEETENVTDEDDMDVHDDHVAEIPNSRKYAFDDDDESEDPFAAEEREKQPTASRSAVKRASTSSAAGRANQNTRKSTMESAMDAADTISDPFQTPREEALDDDEDSFDREMEAEFGGGDLGDDFLDDDLDEDTDDNDNFLG</sequence>
<accession>A0A7S1PHT0</accession>
<name>A0A7S1PHT0_9EUKA</name>
<dbReference type="AlphaFoldDB" id="A0A7S1PHT0"/>
<evidence type="ECO:0000313" key="3">
    <source>
        <dbReference type="EMBL" id="CAD9085551.1"/>
    </source>
</evidence>
<keyword evidence="1" id="KW-0175">Coiled coil</keyword>
<dbReference type="EMBL" id="HBGD01010710">
    <property type="protein sequence ID" value="CAD9085551.1"/>
    <property type="molecule type" value="Transcribed_RNA"/>
</dbReference>
<feature type="compositionally biased region" description="Polar residues" evidence="2">
    <location>
        <begin position="398"/>
        <end position="409"/>
    </location>
</feature>
<feature type="compositionally biased region" description="Polar residues" evidence="2">
    <location>
        <begin position="309"/>
        <end position="328"/>
    </location>
</feature>
<feature type="compositionally biased region" description="Basic and acidic residues" evidence="2">
    <location>
        <begin position="329"/>
        <end position="341"/>
    </location>
</feature>
<feature type="compositionally biased region" description="Low complexity" evidence="2">
    <location>
        <begin position="387"/>
        <end position="397"/>
    </location>
</feature>